<accession>A0A212F2K4</accession>
<evidence type="ECO:0000313" key="1">
    <source>
        <dbReference type="EMBL" id="OWR47967.1"/>
    </source>
</evidence>
<comment type="caution">
    <text evidence="1">The sequence shown here is derived from an EMBL/GenBank/DDBJ whole genome shotgun (WGS) entry which is preliminary data.</text>
</comment>
<dbReference type="EMBL" id="AGBW02010729">
    <property type="protein sequence ID" value="OWR47967.1"/>
    <property type="molecule type" value="Genomic_DNA"/>
</dbReference>
<reference evidence="1 2" key="1">
    <citation type="journal article" date="2011" name="Cell">
        <title>The monarch butterfly genome yields insights into long-distance migration.</title>
        <authorList>
            <person name="Zhan S."/>
            <person name="Merlin C."/>
            <person name="Boore J.L."/>
            <person name="Reppert S.M."/>
        </authorList>
    </citation>
    <scope>NUCLEOTIDE SEQUENCE [LARGE SCALE GENOMIC DNA]</scope>
    <source>
        <strain evidence="1">F-2</strain>
    </source>
</reference>
<keyword evidence="2" id="KW-1185">Reference proteome</keyword>
<dbReference type="Proteomes" id="UP000007151">
    <property type="component" value="Unassembled WGS sequence"/>
</dbReference>
<name>A0A212F2K4_DANPL</name>
<gene>
    <name evidence="1" type="ORF">KGM_213991</name>
</gene>
<dbReference type="InParanoid" id="A0A212F2K4"/>
<protein>
    <submittedName>
        <fullName evidence="1">Uncharacterized protein</fullName>
    </submittedName>
</protein>
<proteinExistence type="predicted"/>
<dbReference type="KEGG" id="dpl:KGM_213991"/>
<evidence type="ECO:0000313" key="2">
    <source>
        <dbReference type="Proteomes" id="UP000007151"/>
    </source>
</evidence>
<organism evidence="1 2">
    <name type="scientific">Danaus plexippus plexippus</name>
    <dbReference type="NCBI Taxonomy" id="278856"/>
    <lineage>
        <taxon>Eukaryota</taxon>
        <taxon>Metazoa</taxon>
        <taxon>Ecdysozoa</taxon>
        <taxon>Arthropoda</taxon>
        <taxon>Hexapoda</taxon>
        <taxon>Insecta</taxon>
        <taxon>Pterygota</taxon>
        <taxon>Neoptera</taxon>
        <taxon>Endopterygota</taxon>
        <taxon>Lepidoptera</taxon>
        <taxon>Glossata</taxon>
        <taxon>Ditrysia</taxon>
        <taxon>Papilionoidea</taxon>
        <taxon>Nymphalidae</taxon>
        <taxon>Danainae</taxon>
        <taxon>Danaini</taxon>
        <taxon>Danaina</taxon>
        <taxon>Danaus</taxon>
        <taxon>Danaus</taxon>
    </lineage>
</organism>
<dbReference type="AlphaFoldDB" id="A0A212F2K4"/>
<sequence>MKLEEFGSRRAGVPRSTREEVQCWVVVDEWWVVGEYVIKDLIIKNKSSERFEGEGGGVVWSKNITMTALIPVKDYVQKSWRDTVPFPIRDVYFCSLVCGRRISLWVAAVRTNLPDSHTSRLSLASQMRLSGSLFV</sequence>